<protein>
    <submittedName>
        <fullName evidence="10">Sugar porter family MFS transporter</fullName>
    </submittedName>
</protein>
<evidence type="ECO:0000256" key="7">
    <source>
        <dbReference type="RuleBase" id="RU003346"/>
    </source>
</evidence>
<keyword evidence="4 8" id="KW-0812">Transmembrane</keyword>
<dbReference type="InterPro" id="IPR050814">
    <property type="entry name" value="Myo-inositol_Transporter"/>
</dbReference>
<sequence>MPPSGTDRDIHVPDPVDAVARDAETRPHPRSLPVPLIAAVAALGGLLFGYDTGIISAALLFIDKSFPIGTGAKQLVTSAIVAGALVGCLAAGPASDKLGRRPVIILSALLFALGSIASAWAGSVPSLTGARLLLGLAVGAVSQIIPVYIAELAPPARRGGMVVLFQLAIVGGILLSTVIGWWLGGDAGVWPFPYPGGNWRLMFLLGVLPAAILFAGMFLLPESPRFLALRGDLPRAFSILRGVRGSIAEAAEELRSILAQPREDGSWRLLFSRPVRPALLAGTGVAMFSQITGTNATIYYAPTILASAGFGAGAALQTQLLIGVTIVLATIIGLMVVDRWGRRTLMLRFLPVAALGLALLGASFLGGNPAGAGRYAAVAGLVGYEIFNVGSISVAIWLVGAEVFPLAIRGKGMSMVALSHWGFDLVVSLFTLSVVQALGTSGAFFLFAVINVLAWLFVFRLVPETKGRSLEQIEQSLQAGQFTAMR</sequence>
<gene>
    <name evidence="10" type="ORF">NFI88_04435</name>
</gene>
<dbReference type="PROSITE" id="PS50850">
    <property type="entry name" value="MFS"/>
    <property type="match status" value="1"/>
</dbReference>
<dbReference type="RefSeq" id="WP_422918817.1">
    <property type="nucleotide sequence ID" value="NZ_JAMZEJ010000002.1"/>
</dbReference>
<feature type="transmembrane region" description="Helical" evidence="8">
    <location>
        <begin position="162"/>
        <end position="183"/>
    </location>
</feature>
<evidence type="ECO:0000313" key="11">
    <source>
        <dbReference type="Proteomes" id="UP001524547"/>
    </source>
</evidence>
<comment type="subcellular location">
    <subcellularLocation>
        <location evidence="1">Membrane</location>
        <topology evidence="1">Multi-pass membrane protein</topology>
    </subcellularLocation>
</comment>
<dbReference type="InterPro" id="IPR020846">
    <property type="entry name" value="MFS_dom"/>
</dbReference>
<feature type="domain" description="Major facilitator superfamily (MFS) profile" evidence="9">
    <location>
        <begin position="37"/>
        <end position="466"/>
    </location>
</feature>
<evidence type="ECO:0000256" key="1">
    <source>
        <dbReference type="ARBA" id="ARBA00004141"/>
    </source>
</evidence>
<dbReference type="Pfam" id="PF00083">
    <property type="entry name" value="Sugar_tr"/>
    <property type="match status" value="1"/>
</dbReference>
<proteinExistence type="inferred from homology"/>
<feature type="transmembrane region" description="Helical" evidence="8">
    <location>
        <begin position="74"/>
        <end position="91"/>
    </location>
</feature>
<dbReference type="InterPro" id="IPR005828">
    <property type="entry name" value="MFS_sugar_transport-like"/>
</dbReference>
<evidence type="ECO:0000256" key="8">
    <source>
        <dbReference type="SAM" id="Phobius"/>
    </source>
</evidence>
<dbReference type="InterPro" id="IPR036259">
    <property type="entry name" value="MFS_trans_sf"/>
</dbReference>
<dbReference type="PANTHER" id="PTHR48020:SF12">
    <property type="entry name" value="PROTON MYO-INOSITOL COTRANSPORTER"/>
    <property type="match status" value="1"/>
</dbReference>
<organism evidence="10 11">
    <name type="scientific">Rhizosaccharibacter radicis</name>
    <dbReference type="NCBI Taxonomy" id="2782605"/>
    <lineage>
        <taxon>Bacteria</taxon>
        <taxon>Pseudomonadati</taxon>
        <taxon>Pseudomonadota</taxon>
        <taxon>Alphaproteobacteria</taxon>
        <taxon>Acetobacterales</taxon>
        <taxon>Acetobacteraceae</taxon>
        <taxon>Rhizosaccharibacter</taxon>
    </lineage>
</organism>
<dbReference type="InterPro" id="IPR003663">
    <property type="entry name" value="Sugar/inositol_transpt"/>
</dbReference>
<evidence type="ECO:0000256" key="4">
    <source>
        <dbReference type="ARBA" id="ARBA00022692"/>
    </source>
</evidence>
<comment type="similarity">
    <text evidence="2 7">Belongs to the major facilitator superfamily. Sugar transporter (TC 2.A.1.1) family.</text>
</comment>
<feature type="transmembrane region" description="Helical" evidence="8">
    <location>
        <begin position="444"/>
        <end position="462"/>
    </location>
</feature>
<evidence type="ECO:0000256" key="2">
    <source>
        <dbReference type="ARBA" id="ARBA00010992"/>
    </source>
</evidence>
<dbReference type="PROSITE" id="PS00217">
    <property type="entry name" value="SUGAR_TRANSPORT_2"/>
    <property type="match status" value="1"/>
</dbReference>
<feature type="transmembrane region" description="Helical" evidence="8">
    <location>
        <begin position="386"/>
        <end position="408"/>
    </location>
</feature>
<keyword evidence="11" id="KW-1185">Reference proteome</keyword>
<evidence type="ECO:0000256" key="6">
    <source>
        <dbReference type="ARBA" id="ARBA00023136"/>
    </source>
</evidence>
<dbReference type="Gene3D" id="1.20.1250.20">
    <property type="entry name" value="MFS general substrate transporter like domains"/>
    <property type="match status" value="1"/>
</dbReference>
<feature type="transmembrane region" description="Helical" evidence="8">
    <location>
        <begin position="36"/>
        <end position="62"/>
    </location>
</feature>
<dbReference type="InterPro" id="IPR005829">
    <property type="entry name" value="Sugar_transporter_CS"/>
</dbReference>
<dbReference type="PRINTS" id="PR00171">
    <property type="entry name" value="SUGRTRNSPORT"/>
</dbReference>
<evidence type="ECO:0000259" key="9">
    <source>
        <dbReference type="PROSITE" id="PS50850"/>
    </source>
</evidence>
<keyword evidence="5 8" id="KW-1133">Transmembrane helix</keyword>
<keyword evidence="3 7" id="KW-0813">Transport</keyword>
<evidence type="ECO:0000256" key="3">
    <source>
        <dbReference type="ARBA" id="ARBA00022448"/>
    </source>
</evidence>
<name>A0ABT1VWN9_9PROT</name>
<comment type="caution">
    <text evidence="10">The sequence shown here is derived from an EMBL/GenBank/DDBJ whole genome shotgun (WGS) entry which is preliminary data.</text>
</comment>
<evidence type="ECO:0000256" key="5">
    <source>
        <dbReference type="ARBA" id="ARBA00022989"/>
    </source>
</evidence>
<dbReference type="SUPFAM" id="SSF103473">
    <property type="entry name" value="MFS general substrate transporter"/>
    <property type="match status" value="1"/>
</dbReference>
<dbReference type="EMBL" id="JAMZEJ010000002">
    <property type="protein sequence ID" value="MCQ8240088.1"/>
    <property type="molecule type" value="Genomic_DNA"/>
</dbReference>
<dbReference type="Proteomes" id="UP001524547">
    <property type="component" value="Unassembled WGS sequence"/>
</dbReference>
<feature type="transmembrane region" description="Helical" evidence="8">
    <location>
        <begin position="203"/>
        <end position="220"/>
    </location>
</feature>
<feature type="transmembrane region" description="Helical" evidence="8">
    <location>
        <begin position="278"/>
        <end position="300"/>
    </location>
</feature>
<dbReference type="NCBIfam" id="TIGR00879">
    <property type="entry name" value="SP"/>
    <property type="match status" value="1"/>
</dbReference>
<accession>A0ABT1VWN9</accession>
<keyword evidence="6 8" id="KW-0472">Membrane</keyword>
<feature type="transmembrane region" description="Helical" evidence="8">
    <location>
        <begin position="129"/>
        <end position="150"/>
    </location>
</feature>
<dbReference type="PROSITE" id="PS00216">
    <property type="entry name" value="SUGAR_TRANSPORT_1"/>
    <property type="match status" value="1"/>
</dbReference>
<dbReference type="PANTHER" id="PTHR48020">
    <property type="entry name" value="PROTON MYO-INOSITOL COTRANSPORTER"/>
    <property type="match status" value="1"/>
</dbReference>
<feature type="transmembrane region" description="Helical" evidence="8">
    <location>
        <begin position="420"/>
        <end position="438"/>
    </location>
</feature>
<reference evidence="10 11" key="1">
    <citation type="submission" date="2022-06" db="EMBL/GenBank/DDBJ databases">
        <title>Rhizosaccharibacter gen. nov. sp. nov. KSS12, endophytic bacteria isolated from sugarcane.</title>
        <authorList>
            <person name="Pitiwittayakul N."/>
        </authorList>
    </citation>
    <scope>NUCLEOTIDE SEQUENCE [LARGE SCALE GENOMIC DNA]</scope>
    <source>
        <strain evidence="10 11">KSS12</strain>
    </source>
</reference>
<evidence type="ECO:0000313" key="10">
    <source>
        <dbReference type="EMBL" id="MCQ8240088.1"/>
    </source>
</evidence>
<feature type="transmembrane region" description="Helical" evidence="8">
    <location>
        <begin position="349"/>
        <end position="366"/>
    </location>
</feature>
<feature type="transmembrane region" description="Helical" evidence="8">
    <location>
        <begin position="320"/>
        <end position="337"/>
    </location>
</feature>
<feature type="transmembrane region" description="Helical" evidence="8">
    <location>
        <begin position="103"/>
        <end position="123"/>
    </location>
</feature>